<dbReference type="EMBL" id="FKIF01000008">
    <property type="protein sequence ID" value="SAI73194.1"/>
    <property type="molecule type" value="Genomic_DNA"/>
</dbReference>
<dbReference type="PANTHER" id="PTHR42928">
    <property type="entry name" value="TRICARBOXYLATE-BINDING PROTEIN"/>
    <property type="match status" value="1"/>
</dbReference>
<dbReference type="RefSeq" id="WP_066132047.1">
    <property type="nucleotide sequence ID" value="NZ_FKIF01000008.1"/>
</dbReference>
<evidence type="ECO:0000313" key="3">
    <source>
        <dbReference type="EMBL" id="SAI73194.1"/>
    </source>
</evidence>
<dbReference type="Pfam" id="PF03401">
    <property type="entry name" value="TctC"/>
    <property type="match status" value="1"/>
</dbReference>
<dbReference type="InterPro" id="IPR042100">
    <property type="entry name" value="Bug_dom1"/>
</dbReference>
<accession>A0A157SSA6</accession>
<name>A0A157SSA6_9BORD</name>
<proteinExistence type="inferred from homology"/>
<dbReference type="CDD" id="cd07012">
    <property type="entry name" value="PBP2_Bug_TTT"/>
    <property type="match status" value="1"/>
</dbReference>
<reference evidence="3 4" key="1">
    <citation type="submission" date="2016-04" db="EMBL/GenBank/DDBJ databases">
        <authorList>
            <consortium name="Pathogen Informatics"/>
        </authorList>
    </citation>
    <scope>NUCLEOTIDE SEQUENCE [LARGE SCALE GENOMIC DNA]</scope>
    <source>
        <strain evidence="3 4">H050680373</strain>
    </source>
</reference>
<dbReference type="PANTHER" id="PTHR42928:SF5">
    <property type="entry name" value="BLR1237 PROTEIN"/>
    <property type="match status" value="1"/>
</dbReference>
<dbReference type="Proteomes" id="UP000076848">
    <property type="component" value="Unassembled WGS sequence"/>
</dbReference>
<gene>
    <name evidence="3" type="ORF">SAMEA3906486_04524</name>
</gene>
<feature type="signal peptide" evidence="2">
    <location>
        <begin position="1"/>
        <end position="24"/>
    </location>
</feature>
<evidence type="ECO:0000313" key="4">
    <source>
        <dbReference type="Proteomes" id="UP000076848"/>
    </source>
</evidence>
<dbReference type="InterPro" id="IPR005064">
    <property type="entry name" value="BUG"/>
</dbReference>
<dbReference type="Gene3D" id="3.40.190.150">
    <property type="entry name" value="Bordetella uptake gene, domain 1"/>
    <property type="match status" value="1"/>
</dbReference>
<sequence length="322" mass="33940">MRTSTVLRSLFAFGLAFSGAAAHAQWPDRPIRIIVPSAAGGSPDIMSRLIGKALGDRIGQAVVIENRPGAGGNIGMQTVMNAAPDGYTIGYGNNATLATNQFLFNTLPYDPKKLAPVIKLATTASLMVVNDSSPIKSVQDLIAYAKKKPDGVVFGSGGTGTTSHLGAELFKTMTGIKGMHVPYKGAPQAINDLLGNRFDFMFDNIASVGPSVQGGRLRAIAVTSSTRSPLFPDVPTLDESGVKGFQMEAWGAFVAPPGTPDAIVARLNTELNAVLKDEQVRKQLAQLAFVPTGGTPADLRTWMASERGKWGKVVRESGAKVD</sequence>
<dbReference type="SUPFAM" id="SSF53850">
    <property type="entry name" value="Periplasmic binding protein-like II"/>
    <property type="match status" value="1"/>
</dbReference>
<dbReference type="Gene3D" id="3.40.190.10">
    <property type="entry name" value="Periplasmic binding protein-like II"/>
    <property type="match status" value="1"/>
</dbReference>
<comment type="similarity">
    <text evidence="1">Belongs to the UPF0065 (bug) family.</text>
</comment>
<dbReference type="AlphaFoldDB" id="A0A157SSA6"/>
<keyword evidence="4" id="KW-1185">Reference proteome</keyword>
<organism evidence="3 4">
    <name type="scientific">Bordetella ansorpii</name>
    <dbReference type="NCBI Taxonomy" id="288768"/>
    <lineage>
        <taxon>Bacteria</taxon>
        <taxon>Pseudomonadati</taxon>
        <taxon>Pseudomonadota</taxon>
        <taxon>Betaproteobacteria</taxon>
        <taxon>Burkholderiales</taxon>
        <taxon>Alcaligenaceae</taxon>
        <taxon>Bordetella</taxon>
    </lineage>
</organism>
<feature type="chain" id="PRO_5007616496" evidence="2">
    <location>
        <begin position="25"/>
        <end position="322"/>
    </location>
</feature>
<protein>
    <submittedName>
        <fullName evidence="3">Putattive exported protein</fullName>
    </submittedName>
</protein>
<evidence type="ECO:0000256" key="1">
    <source>
        <dbReference type="ARBA" id="ARBA00006987"/>
    </source>
</evidence>
<dbReference type="STRING" id="288768.SAMEA3906486_04524"/>
<dbReference type="OrthoDB" id="8678477at2"/>
<keyword evidence="2" id="KW-0732">Signal</keyword>
<dbReference type="PIRSF" id="PIRSF017082">
    <property type="entry name" value="YflP"/>
    <property type="match status" value="1"/>
</dbReference>
<evidence type="ECO:0000256" key="2">
    <source>
        <dbReference type="SAM" id="SignalP"/>
    </source>
</evidence>